<dbReference type="InterPro" id="IPR036052">
    <property type="entry name" value="TrpB-like_PALP_sf"/>
</dbReference>
<evidence type="ECO:0000313" key="9">
    <source>
        <dbReference type="Proteomes" id="UP000655287"/>
    </source>
</evidence>
<feature type="region of interest" description="Disordered" evidence="6">
    <location>
        <begin position="312"/>
        <end position="336"/>
    </location>
</feature>
<keyword evidence="3 5" id="KW-0663">Pyridoxal phosphate</keyword>
<dbReference type="PIRSF" id="PIRSF006278">
    <property type="entry name" value="ACCD_DCysDesulf"/>
    <property type="match status" value="1"/>
</dbReference>
<dbReference type="Gene3D" id="3.40.50.1100">
    <property type="match status" value="2"/>
</dbReference>
<dbReference type="PANTHER" id="PTHR43780:SF2">
    <property type="entry name" value="1-AMINOCYCLOPROPANE-1-CARBOXYLATE DEAMINASE-RELATED"/>
    <property type="match status" value="1"/>
</dbReference>
<organism evidence="8 9">
    <name type="scientific">Sphaerisporangium rufum</name>
    <dbReference type="NCBI Taxonomy" id="1381558"/>
    <lineage>
        <taxon>Bacteria</taxon>
        <taxon>Bacillati</taxon>
        <taxon>Actinomycetota</taxon>
        <taxon>Actinomycetes</taxon>
        <taxon>Streptosporangiales</taxon>
        <taxon>Streptosporangiaceae</taxon>
        <taxon>Sphaerisporangium</taxon>
    </lineage>
</organism>
<evidence type="ECO:0000259" key="7">
    <source>
        <dbReference type="Pfam" id="PF00291"/>
    </source>
</evidence>
<evidence type="ECO:0000256" key="4">
    <source>
        <dbReference type="PIRSR" id="PIRSR006278-1"/>
    </source>
</evidence>
<evidence type="ECO:0000256" key="6">
    <source>
        <dbReference type="SAM" id="MobiDB-lite"/>
    </source>
</evidence>
<evidence type="ECO:0000313" key="8">
    <source>
        <dbReference type="EMBL" id="GII75801.1"/>
    </source>
</evidence>
<evidence type="ECO:0000256" key="5">
    <source>
        <dbReference type="PIRSR" id="PIRSR006278-2"/>
    </source>
</evidence>
<feature type="active site" description="Nucleophile" evidence="4">
    <location>
        <position position="80"/>
    </location>
</feature>
<evidence type="ECO:0000256" key="1">
    <source>
        <dbReference type="ARBA" id="ARBA00001933"/>
    </source>
</evidence>
<dbReference type="EMBL" id="BOOU01000012">
    <property type="protein sequence ID" value="GII75801.1"/>
    <property type="molecule type" value="Genomic_DNA"/>
</dbReference>
<dbReference type="Pfam" id="PF00291">
    <property type="entry name" value="PALP"/>
    <property type="match status" value="1"/>
</dbReference>
<dbReference type="InterPro" id="IPR001926">
    <property type="entry name" value="TrpB-like_PALP"/>
</dbReference>
<proteinExistence type="inferred from homology"/>
<dbReference type="SUPFAM" id="SSF53686">
    <property type="entry name" value="Tryptophan synthase beta subunit-like PLP-dependent enzymes"/>
    <property type="match status" value="1"/>
</dbReference>
<accession>A0A919QX89</accession>
<dbReference type="InterPro" id="IPR027278">
    <property type="entry name" value="ACCD_DCysDesulf"/>
</dbReference>
<feature type="compositionally biased region" description="Low complexity" evidence="6">
    <location>
        <begin position="327"/>
        <end position="336"/>
    </location>
</feature>
<feature type="domain" description="Tryptophan synthase beta chain-like PALP" evidence="7">
    <location>
        <begin position="21"/>
        <end position="311"/>
    </location>
</feature>
<dbReference type="PANTHER" id="PTHR43780">
    <property type="entry name" value="1-AMINOCYCLOPROPANE-1-CARBOXYLATE DEAMINASE-RELATED"/>
    <property type="match status" value="1"/>
</dbReference>
<dbReference type="AlphaFoldDB" id="A0A919QX89"/>
<comment type="similarity">
    <text evidence="2">Belongs to the ACC deaminase/D-cysteine desulfhydrase family.</text>
</comment>
<name>A0A919QX89_9ACTN</name>
<comment type="cofactor">
    <cofactor evidence="1">
        <name>pyridoxal 5'-phosphate</name>
        <dbReference type="ChEBI" id="CHEBI:597326"/>
    </cofactor>
</comment>
<dbReference type="GO" id="GO:0019148">
    <property type="term" value="F:D-cysteine desulfhydrase activity"/>
    <property type="evidence" value="ECO:0007669"/>
    <property type="project" value="TreeGrafter"/>
</dbReference>
<feature type="modified residue" description="N6-(pyridoxal phosphate)lysine" evidence="5">
    <location>
        <position position="53"/>
    </location>
</feature>
<dbReference type="RefSeq" id="WP_239136868.1">
    <property type="nucleotide sequence ID" value="NZ_BOOU01000012.1"/>
</dbReference>
<evidence type="ECO:0000256" key="3">
    <source>
        <dbReference type="ARBA" id="ARBA00022898"/>
    </source>
</evidence>
<dbReference type="Proteomes" id="UP000655287">
    <property type="component" value="Unassembled WGS sequence"/>
</dbReference>
<evidence type="ECO:0000256" key="2">
    <source>
        <dbReference type="ARBA" id="ARBA00008639"/>
    </source>
</evidence>
<dbReference type="GO" id="GO:1901605">
    <property type="term" value="P:alpha-amino acid metabolic process"/>
    <property type="evidence" value="ECO:0007669"/>
    <property type="project" value="UniProtKB-ARBA"/>
</dbReference>
<sequence>MDDPGETRSRPAAAGLALRLPTPVTEVRDERLRGVRLFLKRDDLLHPELPGGKWRKLRHNLAEADRQGHHTLLTFGGAYSNHLRAVAAAGHHFGFATVGVVRGEPYEPLNPSLAFAAARGMRLTYLDRAAYRAKDTPGVLAGLHERWGDFYLLPEGGSNAWAVRGCAELPAELDAQLAPAGVPDQAGFDVIACACGTGGTLAGLAAGLGPGRRALGFPVLKGGAFLAGEVRRLQVAAYGAPAGDWTLDHRFHFGGYARRTRELDDFTDDFAGRHGVRLDRVYVAKMMAGLFAHAAQGSFPPGTRVVALVSGPAADPSWDGRPPPRGPAARRANPVG</sequence>
<comment type="caution">
    <text evidence="8">The sequence shown here is derived from an EMBL/GenBank/DDBJ whole genome shotgun (WGS) entry which is preliminary data.</text>
</comment>
<protein>
    <submittedName>
        <fullName evidence="8">1-aminocyclopropane-1-carboxylate deaminase</fullName>
    </submittedName>
</protein>
<keyword evidence="9" id="KW-1185">Reference proteome</keyword>
<reference evidence="8" key="1">
    <citation type="submission" date="2021-01" db="EMBL/GenBank/DDBJ databases">
        <title>Whole genome shotgun sequence of Sphaerisporangium rufum NBRC 109079.</title>
        <authorList>
            <person name="Komaki H."/>
            <person name="Tamura T."/>
        </authorList>
    </citation>
    <scope>NUCLEOTIDE SEQUENCE</scope>
    <source>
        <strain evidence="8">NBRC 109079</strain>
    </source>
</reference>
<gene>
    <name evidence="8" type="ORF">Sru01_07830</name>
</gene>